<reference evidence="2 3" key="1">
    <citation type="submission" date="2021-06" db="EMBL/GenBank/DDBJ databases">
        <authorList>
            <person name="Grouzdev D.S."/>
            <person name="Koziaeva V."/>
        </authorList>
    </citation>
    <scope>NUCLEOTIDE SEQUENCE [LARGE SCALE GENOMIC DNA]</scope>
    <source>
        <strain evidence="2 3">22</strain>
    </source>
</reference>
<accession>A0A947DBI9</accession>
<proteinExistence type="predicted"/>
<evidence type="ECO:0000313" key="3">
    <source>
        <dbReference type="Proteomes" id="UP000766595"/>
    </source>
</evidence>
<dbReference type="EMBL" id="JAHHZF010000014">
    <property type="protein sequence ID" value="MBT9292692.1"/>
    <property type="molecule type" value="Genomic_DNA"/>
</dbReference>
<gene>
    <name evidence="2" type="ORF">KL771_24745</name>
</gene>
<organism evidence="2 3">
    <name type="scientific">Prosthecodimorpha staleyi</name>
    <dbReference type="NCBI Taxonomy" id="2840188"/>
    <lineage>
        <taxon>Bacteria</taxon>
        <taxon>Pseudomonadati</taxon>
        <taxon>Pseudomonadota</taxon>
        <taxon>Alphaproteobacteria</taxon>
        <taxon>Hyphomicrobiales</taxon>
        <taxon>Ancalomicrobiaceae</taxon>
        <taxon>Prosthecodimorpha</taxon>
    </lineage>
</organism>
<sequence length="135" mass="14645">MWARVFAAWVIVVALLAPARADTTTEQRWIKELLDAETMILAAIEVGDMEEMRAQSLIISRLARSTETVLVRLKGADQVTCFTTASSLAAVADTLRMKPSARNLVGARDVAALYGRALPICGQALGLKARSRLAF</sequence>
<dbReference type="Proteomes" id="UP000766595">
    <property type="component" value="Unassembled WGS sequence"/>
</dbReference>
<protein>
    <submittedName>
        <fullName evidence="2">Uncharacterized protein</fullName>
    </submittedName>
</protein>
<keyword evidence="3" id="KW-1185">Reference proteome</keyword>
<comment type="caution">
    <text evidence="2">The sequence shown here is derived from an EMBL/GenBank/DDBJ whole genome shotgun (WGS) entry which is preliminary data.</text>
</comment>
<evidence type="ECO:0000256" key="1">
    <source>
        <dbReference type="SAM" id="SignalP"/>
    </source>
</evidence>
<evidence type="ECO:0000313" key="2">
    <source>
        <dbReference type="EMBL" id="MBT9292692.1"/>
    </source>
</evidence>
<dbReference type="AlphaFoldDB" id="A0A947DBI9"/>
<keyword evidence="1" id="KW-0732">Signal</keyword>
<feature type="chain" id="PRO_5037691448" evidence="1">
    <location>
        <begin position="22"/>
        <end position="135"/>
    </location>
</feature>
<feature type="signal peptide" evidence="1">
    <location>
        <begin position="1"/>
        <end position="21"/>
    </location>
</feature>
<name>A0A947DBI9_9HYPH</name>